<organism evidence="2 3">
    <name type="scientific">Diaporthe vaccinii</name>
    <dbReference type="NCBI Taxonomy" id="105482"/>
    <lineage>
        <taxon>Eukaryota</taxon>
        <taxon>Fungi</taxon>
        <taxon>Dikarya</taxon>
        <taxon>Ascomycota</taxon>
        <taxon>Pezizomycotina</taxon>
        <taxon>Sordariomycetes</taxon>
        <taxon>Sordariomycetidae</taxon>
        <taxon>Diaporthales</taxon>
        <taxon>Diaporthaceae</taxon>
        <taxon>Diaporthe</taxon>
        <taxon>Diaporthe eres species complex</taxon>
    </lineage>
</organism>
<protein>
    <submittedName>
        <fullName evidence="2">Uncharacterized protein</fullName>
    </submittedName>
</protein>
<proteinExistence type="predicted"/>
<name>A0ABR4E3U3_9PEZI</name>
<feature type="compositionally biased region" description="Basic residues" evidence="1">
    <location>
        <begin position="1"/>
        <end position="10"/>
    </location>
</feature>
<feature type="region of interest" description="Disordered" evidence="1">
    <location>
        <begin position="1"/>
        <end position="46"/>
    </location>
</feature>
<reference evidence="2 3" key="1">
    <citation type="submission" date="2024-03" db="EMBL/GenBank/DDBJ databases">
        <title>A high-quality draft genome sequence of Diaporthe vaccinii, a causative agent of upright dieback and viscid rot disease in cranberry plants.</title>
        <authorList>
            <person name="Sarrasin M."/>
            <person name="Lang B.F."/>
            <person name="Burger G."/>
        </authorList>
    </citation>
    <scope>NUCLEOTIDE SEQUENCE [LARGE SCALE GENOMIC DNA]</scope>
    <source>
        <strain evidence="2 3">IS7</strain>
    </source>
</reference>
<evidence type="ECO:0000256" key="1">
    <source>
        <dbReference type="SAM" id="MobiDB-lite"/>
    </source>
</evidence>
<feature type="compositionally biased region" description="Basic and acidic residues" evidence="1">
    <location>
        <begin position="137"/>
        <end position="147"/>
    </location>
</feature>
<dbReference type="Proteomes" id="UP001600888">
    <property type="component" value="Unassembled WGS sequence"/>
</dbReference>
<sequence length="168" mass="18741">MPSWFHRAHSRSNTEVLDGKSGKSRTTKPDASKSPDGERPLLKTSTDYGMYHPVGKHGQPELIPVWIKVYNLDWDELLPVLKDAYPNQSFPENKMGVEDHYQIYVPRKLTDEEDKRIELIRKGHRNRVNQATGGMGKRLEHSPDGPRKPLAGEQGNVGLGTAATGAGC</sequence>
<feature type="compositionally biased region" description="Basic and acidic residues" evidence="1">
    <location>
        <begin position="17"/>
        <end position="41"/>
    </location>
</feature>
<dbReference type="EMBL" id="JBAWTH010000104">
    <property type="protein sequence ID" value="KAL2277092.1"/>
    <property type="molecule type" value="Genomic_DNA"/>
</dbReference>
<feature type="region of interest" description="Disordered" evidence="1">
    <location>
        <begin position="129"/>
        <end position="168"/>
    </location>
</feature>
<gene>
    <name evidence="2" type="ORF">FJTKL_00227</name>
</gene>
<evidence type="ECO:0000313" key="2">
    <source>
        <dbReference type="EMBL" id="KAL2277092.1"/>
    </source>
</evidence>
<keyword evidence="3" id="KW-1185">Reference proteome</keyword>
<accession>A0ABR4E3U3</accession>
<comment type="caution">
    <text evidence="2">The sequence shown here is derived from an EMBL/GenBank/DDBJ whole genome shotgun (WGS) entry which is preliminary data.</text>
</comment>
<evidence type="ECO:0000313" key="3">
    <source>
        <dbReference type="Proteomes" id="UP001600888"/>
    </source>
</evidence>